<dbReference type="SUPFAM" id="SSF51703">
    <property type="entry name" value="Cobalamin (vitamin B12)-dependent enzymes"/>
    <property type="match status" value="1"/>
</dbReference>
<feature type="domain" description="Methylmalonyl-CoA mutase alpha/beta chain catalytic" evidence="2">
    <location>
        <begin position="2"/>
        <end position="279"/>
    </location>
</feature>
<keyword evidence="1" id="KW-0413">Isomerase</keyword>
<name>A0A382WBM9_9ZZZZ</name>
<dbReference type="GO" id="GO:0031419">
    <property type="term" value="F:cobalamin binding"/>
    <property type="evidence" value="ECO:0007669"/>
    <property type="project" value="InterPro"/>
</dbReference>
<sequence>SEGEVGKVGVPISTIEDMRILLNNIPLDKVSISMTINSTAIVLLSFLIVLAEEKRVPLDKLKGTIQNDILKEYIARGTYIFPPKPSIKLVTDIFEYCSKYMKNWNTISISGYHIREAGSTAVEELAFTFSNAISYTEAAIDKGLDKNIFTSQMSFFFNSHNNFFEEIAKFRAARIIWANIMKNRFKITNKKGMMCRFHTQTAGSTLQAHQIDNNIIRTTMQATSAILGGTQSLHTNSKDEALSLPTEEAAQTALRTQQVLAFETGIPDVVDPLAGSYYI</sequence>
<dbReference type="EMBL" id="UINC01158148">
    <property type="protein sequence ID" value="SVD55528.1"/>
    <property type="molecule type" value="Genomic_DNA"/>
</dbReference>
<feature type="non-terminal residue" evidence="3">
    <location>
        <position position="1"/>
    </location>
</feature>
<proteinExistence type="predicted"/>
<dbReference type="NCBIfam" id="TIGR00641">
    <property type="entry name" value="acid_CoA_mut_N"/>
    <property type="match status" value="1"/>
</dbReference>
<evidence type="ECO:0000313" key="3">
    <source>
        <dbReference type="EMBL" id="SVD55528.1"/>
    </source>
</evidence>
<evidence type="ECO:0000259" key="2">
    <source>
        <dbReference type="Pfam" id="PF01642"/>
    </source>
</evidence>
<dbReference type="PANTHER" id="PTHR48101:SF1">
    <property type="entry name" value="METHYLMALONYL-COA MUTASE, LARGE SUBUNIT"/>
    <property type="match status" value="1"/>
</dbReference>
<dbReference type="Gene3D" id="3.20.20.240">
    <property type="entry name" value="Methylmalonyl-CoA mutase"/>
    <property type="match status" value="1"/>
</dbReference>
<protein>
    <recommendedName>
        <fullName evidence="2">Methylmalonyl-CoA mutase alpha/beta chain catalytic domain-containing protein</fullName>
    </recommendedName>
</protein>
<accession>A0A382WBM9</accession>
<dbReference type="InterPro" id="IPR016176">
    <property type="entry name" value="Cbl-dep_enz_cat"/>
</dbReference>
<evidence type="ECO:0000256" key="1">
    <source>
        <dbReference type="ARBA" id="ARBA00023235"/>
    </source>
</evidence>
<dbReference type="InterPro" id="IPR006099">
    <property type="entry name" value="MeMalonylCoA_mutase_a/b_cat"/>
</dbReference>
<reference evidence="3" key="1">
    <citation type="submission" date="2018-05" db="EMBL/GenBank/DDBJ databases">
        <authorList>
            <person name="Lanie J.A."/>
            <person name="Ng W.-L."/>
            <person name="Kazmierczak K.M."/>
            <person name="Andrzejewski T.M."/>
            <person name="Davidsen T.M."/>
            <person name="Wayne K.J."/>
            <person name="Tettelin H."/>
            <person name="Glass J.I."/>
            <person name="Rusch D."/>
            <person name="Podicherti R."/>
            <person name="Tsui H.-C.T."/>
            <person name="Winkler M.E."/>
        </authorList>
    </citation>
    <scope>NUCLEOTIDE SEQUENCE</scope>
</reference>
<feature type="non-terminal residue" evidence="3">
    <location>
        <position position="279"/>
    </location>
</feature>
<dbReference type="GO" id="GO:0004494">
    <property type="term" value="F:methylmalonyl-CoA mutase activity"/>
    <property type="evidence" value="ECO:0007669"/>
    <property type="project" value="InterPro"/>
</dbReference>
<dbReference type="Pfam" id="PF01642">
    <property type="entry name" value="MM_CoA_mutase"/>
    <property type="match status" value="1"/>
</dbReference>
<dbReference type="PANTHER" id="PTHR48101">
    <property type="entry name" value="METHYLMALONYL-COA MUTASE, MITOCHONDRIAL-RELATED"/>
    <property type="match status" value="1"/>
</dbReference>
<dbReference type="AlphaFoldDB" id="A0A382WBM9"/>
<organism evidence="3">
    <name type="scientific">marine metagenome</name>
    <dbReference type="NCBI Taxonomy" id="408172"/>
    <lineage>
        <taxon>unclassified sequences</taxon>
        <taxon>metagenomes</taxon>
        <taxon>ecological metagenomes</taxon>
    </lineage>
</organism>
<gene>
    <name evidence="3" type="ORF">METZ01_LOCUS408382</name>
</gene>
<dbReference type="InterPro" id="IPR006098">
    <property type="entry name" value="MMCoA_mutase_a_cat"/>
</dbReference>